<keyword evidence="2" id="KW-0349">Heme</keyword>
<dbReference type="InterPro" id="IPR002401">
    <property type="entry name" value="Cyt_P450_E_grp-I"/>
</dbReference>
<dbReference type="GO" id="GO:0020037">
    <property type="term" value="F:heme binding"/>
    <property type="evidence" value="ECO:0007669"/>
    <property type="project" value="InterPro"/>
</dbReference>
<evidence type="ECO:0008006" key="6">
    <source>
        <dbReference type="Google" id="ProtNLM"/>
    </source>
</evidence>
<dbReference type="GO" id="GO:0005506">
    <property type="term" value="F:iron ion binding"/>
    <property type="evidence" value="ECO:0007669"/>
    <property type="project" value="InterPro"/>
</dbReference>
<dbReference type="SUPFAM" id="SSF48264">
    <property type="entry name" value="Cytochrome P450"/>
    <property type="match status" value="1"/>
</dbReference>
<reference evidence="4 5" key="1">
    <citation type="submission" date="2017-09" db="EMBL/GenBank/DDBJ databases">
        <title>WGS assembly of Aquilegia coerulea Goldsmith.</title>
        <authorList>
            <person name="Hodges S."/>
            <person name="Kramer E."/>
            <person name="Nordborg M."/>
            <person name="Tomkins J."/>
            <person name="Borevitz J."/>
            <person name="Derieg N."/>
            <person name="Yan J."/>
            <person name="Mihaltcheva S."/>
            <person name="Hayes R.D."/>
            <person name="Rokhsar D."/>
        </authorList>
    </citation>
    <scope>NUCLEOTIDE SEQUENCE [LARGE SCALE GENOMIC DNA]</scope>
    <source>
        <strain evidence="5">cv. Goldsmith</strain>
    </source>
</reference>
<dbReference type="PANTHER" id="PTHR47950:SF15">
    <property type="entry name" value="CYTOCHROME P450"/>
    <property type="match status" value="1"/>
</dbReference>
<protein>
    <recommendedName>
        <fullName evidence="6">Cytochrome P450</fullName>
    </recommendedName>
</protein>
<comment type="cofactor">
    <cofactor evidence="2">
        <name>heme</name>
        <dbReference type="ChEBI" id="CHEBI:30413"/>
    </cofactor>
</comment>
<keyword evidence="2" id="KW-0479">Metal-binding</keyword>
<gene>
    <name evidence="4" type="ORF">AQUCO_01200225v1</name>
</gene>
<dbReference type="CDD" id="cd11073">
    <property type="entry name" value="CYP76-like"/>
    <property type="match status" value="1"/>
</dbReference>
<dbReference type="EMBL" id="KZ305029">
    <property type="protein sequence ID" value="PIA50816.1"/>
    <property type="molecule type" value="Genomic_DNA"/>
</dbReference>
<comment type="similarity">
    <text evidence="1">Belongs to the cytochrome P450 family.</text>
</comment>
<evidence type="ECO:0000313" key="5">
    <source>
        <dbReference type="Proteomes" id="UP000230069"/>
    </source>
</evidence>
<dbReference type="Proteomes" id="UP000230069">
    <property type="component" value="Unassembled WGS sequence"/>
</dbReference>
<dbReference type="PRINTS" id="PR00463">
    <property type="entry name" value="EP450I"/>
</dbReference>
<dbReference type="Pfam" id="PF00067">
    <property type="entry name" value="p450"/>
    <property type="match status" value="1"/>
</dbReference>
<dbReference type="InterPro" id="IPR036396">
    <property type="entry name" value="Cyt_P450_sf"/>
</dbReference>
<dbReference type="GO" id="GO:0016705">
    <property type="term" value="F:oxidoreductase activity, acting on paired donors, with incorporation or reduction of molecular oxygen"/>
    <property type="evidence" value="ECO:0007669"/>
    <property type="project" value="InterPro"/>
</dbReference>
<dbReference type="PANTHER" id="PTHR47950">
    <property type="entry name" value="CYTOCHROME P450, FAMILY 76, SUBFAMILY C, POLYPEPTIDE 5-RELATED"/>
    <property type="match status" value="1"/>
</dbReference>
<dbReference type="InterPro" id="IPR001128">
    <property type="entry name" value="Cyt_P450"/>
</dbReference>
<dbReference type="PRINTS" id="PR00385">
    <property type="entry name" value="P450"/>
</dbReference>
<dbReference type="OrthoDB" id="2789670at2759"/>
<feature type="signal peptide" evidence="3">
    <location>
        <begin position="1"/>
        <end position="28"/>
    </location>
</feature>
<dbReference type="GO" id="GO:0004497">
    <property type="term" value="F:monooxygenase activity"/>
    <property type="evidence" value="ECO:0007669"/>
    <property type="project" value="InterPro"/>
</dbReference>
<proteinExistence type="inferred from homology"/>
<keyword evidence="3" id="KW-0732">Signal</keyword>
<keyword evidence="2" id="KW-0408">Iron</keyword>
<dbReference type="AlphaFoldDB" id="A0A2G5E513"/>
<dbReference type="STRING" id="218851.A0A2G5E513"/>
<evidence type="ECO:0000256" key="1">
    <source>
        <dbReference type="ARBA" id="ARBA00010617"/>
    </source>
</evidence>
<feature type="binding site" description="axial binding residue" evidence="2">
    <location>
        <position position="428"/>
    </location>
    <ligand>
        <name>heme</name>
        <dbReference type="ChEBI" id="CHEBI:30413"/>
    </ligand>
    <ligandPart>
        <name>Fe</name>
        <dbReference type="ChEBI" id="CHEBI:18248"/>
    </ligandPart>
</feature>
<keyword evidence="5" id="KW-1185">Reference proteome</keyword>
<dbReference type="InParanoid" id="A0A2G5E513"/>
<accession>A0A2G5E513</accession>
<organism evidence="4 5">
    <name type="scientific">Aquilegia coerulea</name>
    <name type="common">Rocky mountain columbine</name>
    <dbReference type="NCBI Taxonomy" id="218851"/>
    <lineage>
        <taxon>Eukaryota</taxon>
        <taxon>Viridiplantae</taxon>
        <taxon>Streptophyta</taxon>
        <taxon>Embryophyta</taxon>
        <taxon>Tracheophyta</taxon>
        <taxon>Spermatophyta</taxon>
        <taxon>Magnoliopsida</taxon>
        <taxon>Ranunculales</taxon>
        <taxon>Ranunculaceae</taxon>
        <taxon>Thalictroideae</taxon>
        <taxon>Aquilegia</taxon>
    </lineage>
</organism>
<dbReference type="Gene3D" id="1.10.630.10">
    <property type="entry name" value="Cytochrome P450"/>
    <property type="match status" value="1"/>
</dbReference>
<evidence type="ECO:0000256" key="2">
    <source>
        <dbReference type="PIRSR" id="PIRSR602401-1"/>
    </source>
</evidence>
<evidence type="ECO:0000256" key="3">
    <source>
        <dbReference type="SAM" id="SignalP"/>
    </source>
</evidence>
<evidence type="ECO:0000313" key="4">
    <source>
        <dbReference type="EMBL" id="PIA50816.1"/>
    </source>
</evidence>
<feature type="chain" id="PRO_5013599504" description="Cytochrome P450" evidence="3">
    <location>
        <begin position="29"/>
        <end position="462"/>
    </location>
</feature>
<name>A0A2G5E513_AQUCA</name>
<sequence>MELVGFLWSSSICLLAVLLIQFLRGGKARNSSGQLPPGPRGWPLVGNLFDLGEVPHQALLDLKEKYGPVMMLKFGAMNTVIIQSSKAAMEMFKNHDLTYSGRTITDAMTACKYHEGSLAVAQYGPYWRTVKRLCITALTINKRVNETISLRRKSIDKMIQWIEEGAKTQGGVQVGHYVFLMNFNLLGNLMMSRDLIDPQSNEGPEFLKAMDKIMILAGQPNVANYFPFLKWLDPQRIRKKMDEALGQGLRIVTGFLKERIENQKLGEGEGQAKISDKNAVSLMLEMFFGGTETTTSTIEWAMTELLRSPETMNKVRRELADVVGPNRRLEESDIEKLHYLQAVVKETLRLHPAIPFLIPRRAVKDNIFMGYHIPKDTQVLVNAWAIGRDQDSWDDPLSFKPERFVASDIDYKGQHFEFIPFGAGRRICPDTIDMKERMGITLRKNVPLKALPKKRSVHYGIN</sequence>
<dbReference type="GO" id="GO:0044550">
    <property type="term" value="P:secondary metabolite biosynthetic process"/>
    <property type="evidence" value="ECO:0007669"/>
    <property type="project" value="UniProtKB-ARBA"/>
</dbReference>